<organism evidence="1">
    <name type="scientific">Hyperionvirus sp</name>
    <dbReference type="NCBI Taxonomy" id="2487770"/>
    <lineage>
        <taxon>Viruses</taxon>
        <taxon>Varidnaviria</taxon>
        <taxon>Bamfordvirae</taxon>
        <taxon>Nucleocytoviricota</taxon>
        <taxon>Megaviricetes</taxon>
        <taxon>Imitervirales</taxon>
        <taxon>Mimiviridae</taxon>
        <taxon>Klosneuvirinae</taxon>
    </lineage>
</organism>
<accession>A0A3G5A6Y7</accession>
<proteinExistence type="predicted"/>
<evidence type="ECO:0000313" key="1">
    <source>
        <dbReference type="EMBL" id="AYV83016.1"/>
    </source>
</evidence>
<name>A0A3G5A6Y7_9VIRU</name>
<evidence type="ECO:0008006" key="2">
    <source>
        <dbReference type="Google" id="ProtNLM"/>
    </source>
</evidence>
<reference evidence="1" key="1">
    <citation type="submission" date="2018-10" db="EMBL/GenBank/DDBJ databases">
        <title>Hidden diversity of soil giant viruses.</title>
        <authorList>
            <person name="Schulz F."/>
            <person name="Alteio L."/>
            <person name="Goudeau D."/>
            <person name="Ryan E.M."/>
            <person name="Malmstrom R.R."/>
            <person name="Blanchard J."/>
            <person name="Woyke T."/>
        </authorList>
    </citation>
    <scope>NUCLEOTIDE SEQUENCE</scope>
    <source>
        <strain evidence="1">HYV1</strain>
    </source>
</reference>
<dbReference type="EMBL" id="MK072385">
    <property type="protein sequence ID" value="AYV83016.1"/>
    <property type="molecule type" value="Genomic_DNA"/>
</dbReference>
<protein>
    <recommendedName>
        <fullName evidence="2">Nudix hydrolase domain-containing protein</fullName>
    </recommendedName>
</protein>
<gene>
    <name evidence="1" type="ORF">Hyperionvirus3_162</name>
</gene>
<sequence length="231" mass="26043">MIAIAAKRWCDVVGSKCKLRSVIGKPLEYRMRSPIFQRNFASKSMHDGVTWILMSAYLPKGAESIVKNLPSDNYVLLVTYGPTSDGRGGDTQLFLTGNVGVAEVDHPQLAAVRELQEEARFDVPVSAMKLAGRATTDYNKTTWFTCKAETLIYCGPTRVLKTKNDSNRNKIAIIIHGSQKQMQKNITDIPMDKTPGNDGITGRTAMSVYHIKKLIPEIRRRRRNFWWKIPN</sequence>